<reference evidence="1" key="1">
    <citation type="submission" date="2021-03" db="EMBL/GenBank/DDBJ databases">
        <authorList>
            <consortium name="DOE Joint Genome Institute"/>
            <person name="Ahrendt S."/>
            <person name="Looney B.P."/>
            <person name="Miyauchi S."/>
            <person name="Morin E."/>
            <person name="Drula E."/>
            <person name="Courty P.E."/>
            <person name="Chicoki N."/>
            <person name="Fauchery L."/>
            <person name="Kohler A."/>
            <person name="Kuo A."/>
            <person name="Labutti K."/>
            <person name="Pangilinan J."/>
            <person name="Lipzen A."/>
            <person name="Riley R."/>
            <person name="Andreopoulos W."/>
            <person name="He G."/>
            <person name="Johnson J."/>
            <person name="Barry K.W."/>
            <person name="Grigoriev I.V."/>
            <person name="Nagy L."/>
            <person name="Hibbett D."/>
            <person name="Henrissat B."/>
            <person name="Matheny P.B."/>
            <person name="Labbe J."/>
            <person name="Martin F."/>
        </authorList>
    </citation>
    <scope>NUCLEOTIDE SEQUENCE</scope>
    <source>
        <strain evidence="1">HHB10654</strain>
    </source>
</reference>
<keyword evidence="2" id="KW-1185">Reference proteome</keyword>
<protein>
    <submittedName>
        <fullName evidence="1">Uncharacterized protein</fullName>
    </submittedName>
</protein>
<comment type="caution">
    <text evidence="1">The sequence shown here is derived from an EMBL/GenBank/DDBJ whole genome shotgun (WGS) entry which is preliminary data.</text>
</comment>
<dbReference type="EMBL" id="MU277204">
    <property type="protein sequence ID" value="KAI0063135.1"/>
    <property type="molecule type" value="Genomic_DNA"/>
</dbReference>
<sequence>MAPPTTAPAMNAPQPSGSRSRNPSRRRPNDDAAYAGPPSVGAKRQAADKADGEPRMKRKRVDASLPPPTNIGSAMHGRRVEKGPNSDAHESPMDFASLPMEALHRYLAQYDLIPSVHPSPLTAHDPPPPASLLHPLRGASRALSPVSTITPANRPRRESREQSRRRSSRLLEEEPRGRAPVLADVEEVHAVLAGIAQRHFEAQVVKEVDSLASFMCAVKAKGSTHDGAGLAWNSRGVE</sequence>
<reference evidence="1" key="2">
    <citation type="journal article" date="2022" name="New Phytol.">
        <title>Evolutionary transition to the ectomycorrhizal habit in the genomes of a hyperdiverse lineage of mushroom-forming fungi.</title>
        <authorList>
            <person name="Looney B."/>
            <person name="Miyauchi S."/>
            <person name="Morin E."/>
            <person name="Drula E."/>
            <person name="Courty P.E."/>
            <person name="Kohler A."/>
            <person name="Kuo A."/>
            <person name="LaButti K."/>
            <person name="Pangilinan J."/>
            <person name="Lipzen A."/>
            <person name="Riley R."/>
            <person name="Andreopoulos W."/>
            <person name="He G."/>
            <person name="Johnson J."/>
            <person name="Nolan M."/>
            <person name="Tritt A."/>
            <person name="Barry K.W."/>
            <person name="Grigoriev I.V."/>
            <person name="Nagy L.G."/>
            <person name="Hibbett D."/>
            <person name="Henrissat B."/>
            <person name="Matheny P.B."/>
            <person name="Labbe J."/>
            <person name="Martin F.M."/>
        </authorList>
    </citation>
    <scope>NUCLEOTIDE SEQUENCE</scope>
    <source>
        <strain evidence="1">HHB10654</strain>
    </source>
</reference>
<accession>A0ACB8T5G1</accession>
<dbReference type="Proteomes" id="UP000814140">
    <property type="component" value="Unassembled WGS sequence"/>
</dbReference>
<proteinExistence type="predicted"/>
<gene>
    <name evidence="1" type="ORF">BV25DRAFT_1824684</name>
</gene>
<name>A0ACB8T5G1_9AGAM</name>
<organism evidence="1 2">
    <name type="scientific">Artomyces pyxidatus</name>
    <dbReference type="NCBI Taxonomy" id="48021"/>
    <lineage>
        <taxon>Eukaryota</taxon>
        <taxon>Fungi</taxon>
        <taxon>Dikarya</taxon>
        <taxon>Basidiomycota</taxon>
        <taxon>Agaricomycotina</taxon>
        <taxon>Agaricomycetes</taxon>
        <taxon>Russulales</taxon>
        <taxon>Auriscalpiaceae</taxon>
        <taxon>Artomyces</taxon>
    </lineage>
</organism>
<evidence type="ECO:0000313" key="1">
    <source>
        <dbReference type="EMBL" id="KAI0063135.1"/>
    </source>
</evidence>
<evidence type="ECO:0000313" key="2">
    <source>
        <dbReference type="Proteomes" id="UP000814140"/>
    </source>
</evidence>